<evidence type="ECO:0000313" key="1">
    <source>
        <dbReference type="EMBL" id="KKP88209.1"/>
    </source>
</evidence>
<sequence>MSGKSYKHDTYQHKNSRKTQFGFKVQGGWFANLKNNFREKYHYFRGKNRFLRNWHGL</sequence>
<proteinExistence type="predicted"/>
<dbReference type="STRING" id="1618333.UR93_C0019G0004"/>
<comment type="caution">
    <text evidence="1">The sequence shown here is derived from an EMBL/GenBank/DDBJ whole genome shotgun (WGS) entry which is preliminary data.</text>
</comment>
<dbReference type="AlphaFoldDB" id="A0A0G0D1U2"/>
<name>A0A0G0D1U2_9BACT</name>
<protein>
    <submittedName>
        <fullName evidence="1">Uncharacterized protein</fullName>
    </submittedName>
</protein>
<accession>A0A0G0D1U2</accession>
<dbReference type="EMBL" id="LBRB01000019">
    <property type="protein sequence ID" value="KKP88209.1"/>
    <property type="molecule type" value="Genomic_DNA"/>
</dbReference>
<evidence type="ECO:0000313" key="2">
    <source>
        <dbReference type="Proteomes" id="UP000034316"/>
    </source>
</evidence>
<dbReference type="Proteomes" id="UP000034316">
    <property type="component" value="Unassembled WGS sequence"/>
</dbReference>
<organism evidence="1 2">
    <name type="scientific">Berkelbacteria bacterium GW2011_GWA2_35_9</name>
    <dbReference type="NCBI Taxonomy" id="1618333"/>
    <lineage>
        <taxon>Bacteria</taxon>
        <taxon>Candidatus Berkelbacteria</taxon>
    </lineage>
</organism>
<reference evidence="1 2" key="1">
    <citation type="journal article" date="2015" name="Nature">
        <title>rRNA introns, odd ribosomes, and small enigmatic genomes across a large radiation of phyla.</title>
        <authorList>
            <person name="Brown C.T."/>
            <person name="Hug L.A."/>
            <person name="Thomas B.C."/>
            <person name="Sharon I."/>
            <person name="Castelle C.J."/>
            <person name="Singh A."/>
            <person name="Wilkins M.J."/>
            <person name="Williams K.H."/>
            <person name="Banfield J.F."/>
        </authorList>
    </citation>
    <scope>NUCLEOTIDE SEQUENCE [LARGE SCALE GENOMIC DNA]</scope>
</reference>
<gene>
    <name evidence="1" type="ORF">UR93_C0019G0004</name>
</gene>